<organism evidence="10 11">
    <name type="scientific">Hydrogenovibrio thermophilus</name>
    <dbReference type="NCBI Taxonomy" id="265883"/>
    <lineage>
        <taxon>Bacteria</taxon>
        <taxon>Pseudomonadati</taxon>
        <taxon>Pseudomonadota</taxon>
        <taxon>Gammaproteobacteria</taxon>
        <taxon>Thiotrichales</taxon>
        <taxon>Piscirickettsiaceae</taxon>
        <taxon>Hydrogenovibrio</taxon>
    </lineage>
</organism>
<evidence type="ECO:0000256" key="3">
    <source>
        <dbReference type="ARBA" id="ARBA00022448"/>
    </source>
</evidence>
<feature type="transmembrane region" description="Helical" evidence="8">
    <location>
        <begin position="91"/>
        <end position="111"/>
    </location>
</feature>
<dbReference type="KEGG" id="htr:EPV75_05400"/>
<protein>
    <submittedName>
        <fullName evidence="10">Ammonium transporter</fullName>
    </submittedName>
</protein>
<dbReference type="AlphaFoldDB" id="A0A410H2K4"/>
<accession>A0A410H2K4</accession>
<evidence type="ECO:0000256" key="1">
    <source>
        <dbReference type="ARBA" id="ARBA00004141"/>
    </source>
</evidence>
<evidence type="ECO:0000256" key="2">
    <source>
        <dbReference type="ARBA" id="ARBA00005887"/>
    </source>
</evidence>
<sequence>MEQLTTSLDVLFILLGAILVLFMHAGFAFLEVGTVQHKNQVNALVKIMTDLGVSTVAYFFIGYGVAYGVFLGFNLDGQLTQAMTEKSGYELVKFFFLMTFAAAIPAIVSGGIAERARFYPVLLATFLTVAFIYPLFEGMAWNGNFGFQAWLESSYGAPFHDFAGSIVVHAVGGWIALAAILILGARHNRYNAQGKMQHVYPPSSIPFLALGAWILSVGWFGFNVMSAQAVEGIQGLVAMNSLMAMVGGILAATVVGDKDPGFIHNGPLAGLVAICAGSDVVSPLGALVIGLVAGALFVKAFTWTQKTLKVDDVLGVWPLHGLCGVWGAIAVGIFGSTALGGLGGVAMMSQILGTLAGVGVALIGGFIVYWLVNKLMTLRMSDEDQYQGADLSIHKIHANPPREEF</sequence>
<feature type="transmembrane region" description="Helical" evidence="8">
    <location>
        <begin position="205"/>
        <end position="225"/>
    </location>
</feature>
<dbReference type="Proteomes" id="UP000285478">
    <property type="component" value="Chromosome"/>
</dbReference>
<dbReference type="GO" id="GO:0008519">
    <property type="term" value="F:ammonium channel activity"/>
    <property type="evidence" value="ECO:0007669"/>
    <property type="project" value="InterPro"/>
</dbReference>
<keyword evidence="6 8" id="KW-0472">Membrane</keyword>
<evidence type="ECO:0000256" key="6">
    <source>
        <dbReference type="ARBA" id="ARBA00023136"/>
    </source>
</evidence>
<feature type="transmembrane region" description="Helical" evidence="8">
    <location>
        <begin position="237"/>
        <end position="256"/>
    </location>
</feature>
<dbReference type="RefSeq" id="WP_029937808.1">
    <property type="nucleotide sequence ID" value="NZ_CP035033.1"/>
</dbReference>
<keyword evidence="4 8" id="KW-0812">Transmembrane</keyword>
<evidence type="ECO:0000256" key="7">
    <source>
        <dbReference type="ARBA" id="ARBA00023177"/>
    </source>
</evidence>
<feature type="transmembrane region" description="Helical" evidence="8">
    <location>
        <begin position="351"/>
        <end position="372"/>
    </location>
</feature>
<keyword evidence="5 8" id="KW-1133">Transmembrane helix</keyword>
<feature type="transmembrane region" description="Helical" evidence="8">
    <location>
        <begin position="268"/>
        <end position="297"/>
    </location>
</feature>
<feature type="transmembrane region" description="Helical" evidence="8">
    <location>
        <begin position="162"/>
        <end position="184"/>
    </location>
</feature>
<dbReference type="InterPro" id="IPR029020">
    <property type="entry name" value="Ammonium/urea_transptr"/>
</dbReference>
<evidence type="ECO:0000313" key="10">
    <source>
        <dbReference type="EMBL" id="QAB15144.1"/>
    </source>
</evidence>
<dbReference type="Pfam" id="PF00909">
    <property type="entry name" value="Ammonium_transp"/>
    <property type="match status" value="1"/>
</dbReference>
<dbReference type="InterPro" id="IPR018047">
    <property type="entry name" value="Ammonium_transpt_CS"/>
</dbReference>
<dbReference type="Gene3D" id="1.10.3430.10">
    <property type="entry name" value="Ammonium transporter AmtB like domains"/>
    <property type="match status" value="1"/>
</dbReference>
<keyword evidence="11" id="KW-1185">Reference proteome</keyword>
<dbReference type="EMBL" id="CP035033">
    <property type="protein sequence ID" value="QAB15144.1"/>
    <property type="molecule type" value="Genomic_DNA"/>
</dbReference>
<feature type="transmembrane region" description="Helical" evidence="8">
    <location>
        <begin position="118"/>
        <end position="136"/>
    </location>
</feature>
<name>A0A410H2K4_9GAMM</name>
<feature type="domain" description="Ammonium transporter AmtB-like" evidence="9">
    <location>
        <begin position="12"/>
        <end position="395"/>
    </location>
</feature>
<evidence type="ECO:0000256" key="5">
    <source>
        <dbReference type="ARBA" id="ARBA00022989"/>
    </source>
</evidence>
<feature type="transmembrane region" description="Helical" evidence="8">
    <location>
        <begin position="12"/>
        <end position="30"/>
    </location>
</feature>
<dbReference type="GO" id="GO:0097272">
    <property type="term" value="P:ammonium homeostasis"/>
    <property type="evidence" value="ECO:0007669"/>
    <property type="project" value="TreeGrafter"/>
</dbReference>
<dbReference type="PANTHER" id="PTHR11730">
    <property type="entry name" value="AMMONIUM TRANSPORTER"/>
    <property type="match status" value="1"/>
</dbReference>
<dbReference type="GO" id="GO:0016020">
    <property type="term" value="C:membrane"/>
    <property type="evidence" value="ECO:0007669"/>
    <property type="project" value="UniProtKB-SubCell"/>
</dbReference>
<comment type="similarity">
    <text evidence="2">Belongs to the ammonia transporter channel (TC 1.A.11.2) family.</text>
</comment>
<comment type="subcellular location">
    <subcellularLocation>
        <location evidence="1">Membrane</location>
        <topology evidence="1">Multi-pass membrane protein</topology>
    </subcellularLocation>
</comment>
<evidence type="ECO:0000256" key="4">
    <source>
        <dbReference type="ARBA" id="ARBA00022692"/>
    </source>
</evidence>
<dbReference type="PROSITE" id="PS01219">
    <property type="entry name" value="AMMONIUM_TRANSP"/>
    <property type="match status" value="1"/>
</dbReference>
<gene>
    <name evidence="10" type="ORF">EPV75_05400</name>
</gene>
<feature type="transmembrane region" description="Helical" evidence="8">
    <location>
        <begin position="317"/>
        <end position="339"/>
    </location>
</feature>
<evidence type="ECO:0000313" key="11">
    <source>
        <dbReference type="Proteomes" id="UP000285478"/>
    </source>
</evidence>
<dbReference type="InterPro" id="IPR024041">
    <property type="entry name" value="NH4_transpt_AmtB-like_dom"/>
</dbReference>
<evidence type="ECO:0000256" key="8">
    <source>
        <dbReference type="SAM" id="Phobius"/>
    </source>
</evidence>
<evidence type="ECO:0000259" key="9">
    <source>
        <dbReference type="Pfam" id="PF00909"/>
    </source>
</evidence>
<dbReference type="SUPFAM" id="SSF111352">
    <property type="entry name" value="Ammonium transporter"/>
    <property type="match status" value="1"/>
</dbReference>
<feature type="transmembrane region" description="Helical" evidence="8">
    <location>
        <begin position="51"/>
        <end position="71"/>
    </location>
</feature>
<proteinExistence type="inferred from homology"/>
<dbReference type="PANTHER" id="PTHR11730:SF89">
    <property type="entry name" value="AMMONIUM TRANSPORTER SLL0108-RELATED"/>
    <property type="match status" value="1"/>
</dbReference>
<keyword evidence="3" id="KW-0813">Transport</keyword>
<keyword evidence="7" id="KW-0924">Ammonia transport</keyword>
<reference evidence="10 11" key="1">
    <citation type="journal article" date="2018" name="Environ. Microbiol.">
        <title>Genomes of ubiquitous marine and hypersaline Hydrogenovibrio, Thiomicrorhabdus and Thiomicrospira spp. encode a diversity of mechanisms to sustain chemolithoautotrophy in heterogeneous environments.</title>
        <authorList>
            <person name="Scott K.M."/>
            <person name="Williams J."/>
            <person name="Porter C.M.B."/>
            <person name="Russel S."/>
            <person name="Harmer T.L."/>
            <person name="Paul J.H."/>
            <person name="Antonen K.M."/>
            <person name="Bridges M.K."/>
            <person name="Camper G.J."/>
            <person name="Campla C.K."/>
            <person name="Casella L.G."/>
            <person name="Chase E."/>
            <person name="Conrad J.W."/>
            <person name="Cruz M.C."/>
            <person name="Dunlap D.S."/>
            <person name="Duran L."/>
            <person name="Fahsbender E.M."/>
            <person name="Goldsmith D.B."/>
            <person name="Keeley R.F."/>
            <person name="Kondoff M.R."/>
            <person name="Kussy B.I."/>
            <person name="Lane M.K."/>
            <person name="Lawler S."/>
            <person name="Leigh B.A."/>
            <person name="Lewis C."/>
            <person name="Lostal L.M."/>
            <person name="Marking D."/>
            <person name="Mancera P.A."/>
            <person name="McClenthan E.C."/>
            <person name="McIntyre E.A."/>
            <person name="Mine J.A."/>
            <person name="Modi S."/>
            <person name="Moore B.D."/>
            <person name="Morgan W.A."/>
            <person name="Nelson K.M."/>
            <person name="Nguyen K.N."/>
            <person name="Ogburn N."/>
            <person name="Parrino D.G."/>
            <person name="Pedapudi A.D."/>
            <person name="Pelham R.P."/>
            <person name="Preece A.M."/>
            <person name="Rampersad E.A."/>
            <person name="Richardson J.C."/>
            <person name="Rodgers C.M."/>
            <person name="Schaffer B.L."/>
            <person name="Sheridan N.E."/>
            <person name="Solone M.R."/>
            <person name="Staley Z.R."/>
            <person name="Tabuchi M."/>
            <person name="Waide R.J."/>
            <person name="Wanjugi P.W."/>
            <person name="Young S."/>
            <person name="Clum A."/>
            <person name="Daum C."/>
            <person name="Huntemann M."/>
            <person name="Ivanova N."/>
            <person name="Kyrpides N."/>
            <person name="Mikhailova N."/>
            <person name="Palaniappan K."/>
            <person name="Pillay M."/>
            <person name="Reddy T.B.K."/>
            <person name="Shapiro N."/>
            <person name="Stamatis D."/>
            <person name="Varghese N."/>
            <person name="Woyke T."/>
            <person name="Boden R."/>
            <person name="Freyermuth S.K."/>
            <person name="Kerfeld C.A."/>
        </authorList>
    </citation>
    <scope>NUCLEOTIDE SEQUENCE [LARGE SCALE GENOMIC DNA]</scope>
    <source>
        <strain evidence="10 11">JR-2</strain>
    </source>
</reference>